<feature type="binding site" evidence="4">
    <location>
        <position position="181"/>
    </location>
    <ligand>
        <name>substrate</name>
    </ligand>
</feature>
<dbReference type="CDD" id="cd06661">
    <property type="entry name" value="GGCT_like"/>
    <property type="match status" value="1"/>
</dbReference>
<evidence type="ECO:0000256" key="5">
    <source>
        <dbReference type="SAM" id="SignalP"/>
    </source>
</evidence>
<dbReference type="EC" id="4.3.2.9" evidence="1"/>
<dbReference type="OMA" id="QPEGNVH"/>
<dbReference type="Gene3D" id="3.10.490.10">
    <property type="entry name" value="Gamma-glutamyl cyclotransferase-like"/>
    <property type="match status" value="1"/>
</dbReference>
<keyword evidence="2" id="KW-0456">Lyase</keyword>
<evidence type="ECO:0000313" key="6">
    <source>
        <dbReference type="EMBL" id="ALC45023.1"/>
    </source>
</evidence>
<keyword evidence="7" id="KW-1185">Reference proteome</keyword>
<feature type="chain" id="PRO_5005788127" description="gamma-glutamylcyclotransferase" evidence="5">
    <location>
        <begin position="27"/>
        <end position="227"/>
    </location>
</feature>
<dbReference type="SMR" id="A0A0M3QWZ1"/>
<keyword evidence="5" id="KW-0732">Signal</keyword>
<sequence>MNRYSSLVTLRLLLLVLAVACGRVGCAENASSKVQQQQLPEVHGNKFHYFGFGSNMLGQRIHVQNPTAVRVGAALVEDYRLDFNDLGGVRWKGAVATIVPTKGAHVWGTLWEIGVENLADIDNQEGVHQSLYKPITVNVKLAGQENLLPARAYLMVDQPQSNLHELAPDAVPESRQPSKTYLKVMVVGAIESGIPNDYVDFLKRIRHNNRTAEGWEERLTQIKNFQL</sequence>
<evidence type="ECO:0000256" key="1">
    <source>
        <dbReference type="ARBA" id="ARBA00012346"/>
    </source>
</evidence>
<feature type="signal peptide" evidence="5">
    <location>
        <begin position="1"/>
        <end position="26"/>
    </location>
</feature>
<dbReference type="SUPFAM" id="SSF110857">
    <property type="entry name" value="Gamma-glutamyl cyclotransferase-like"/>
    <property type="match status" value="1"/>
</dbReference>
<protein>
    <recommendedName>
        <fullName evidence="1">gamma-glutamylcyclotransferase</fullName>
        <ecNumber evidence="1">4.3.2.9</ecNumber>
    </recommendedName>
</protein>
<organism evidence="6 7">
    <name type="scientific">Drosophila busckii</name>
    <name type="common">Fruit fly</name>
    <dbReference type="NCBI Taxonomy" id="30019"/>
    <lineage>
        <taxon>Eukaryota</taxon>
        <taxon>Metazoa</taxon>
        <taxon>Ecdysozoa</taxon>
        <taxon>Arthropoda</taxon>
        <taxon>Hexapoda</taxon>
        <taxon>Insecta</taxon>
        <taxon>Pterygota</taxon>
        <taxon>Neoptera</taxon>
        <taxon>Endopterygota</taxon>
        <taxon>Diptera</taxon>
        <taxon>Brachycera</taxon>
        <taxon>Muscomorpha</taxon>
        <taxon>Ephydroidea</taxon>
        <taxon>Drosophilidae</taxon>
        <taxon>Drosophila</taxon>
    </lineage>
</organism>
<dbReference type="InterPro" id="IPR017939">
    <property type="entry name" value="G-Glutamylcylcotransferase"/>
</dbReference>
<evidence type="ECO:0000256" key="3">
    <source>
        <dbReference type="PIRSR" id="PIRSR617939-1"/>
    </source>
</evidence>
<evidence type="ECO:0000313" key="7">
    <source>
        <dbReference type="Proteomes" id="UP000494163"/>
    </source>
</evidence>
<dbReference type="PANTHER" id="PTHR12935:SF0">
    <property type="entry name" value="GAMMA-GLUTAMYLCYCLOTRANSFERASE"/>
    <property type="match status" value="1"/>
</dbReference>
<dbReference type="PANTHER" id="PTHR12935">
    <property type="entry name" value="GAMMA-GLUTAMYLCYCLOTRANSFERASE"/>
    <property type="match status" value="1"/>
</dbReference>
<evidence type="ECO:0000256" key="4">
    <source>
        <dbReference type="PIRSR" id="PIRSR617939-2"/>
    </source>
</evidence>
<dbReference type="InterPro" id="IPR036568">
    <property type="entry name" value="GGCT-like_sf"/>
</dbReference>
<dbReference type="EMBL" id="CP012525">
    <property type="protein sequence ID" value="ALC45023.1"/>
    <property type="molecule type" value="Genomic_DNA"/>
</dbReference>
<feature type="binding site" evidence="4">
    <location>
        <begin position="49"/>
        <end position="54"/>
    </location>
    <ligand>
        <name>substrate</name>
    </ligand>
</feature>
<gene>
    <name evidence="6" type="ORF">Dbus_chr3Lg2189</name>
</gene>
<proteinExistence type="predicted"/>
<dbReference type="AlphaFoldDB" id="A0A0M3QWZ1"/>
<dbReference type="GO" id="GO:0003839">
    <property type="term" value="F:gamma-glutamylcyclotransferase activity"/>
    <property type="evidence" value="ECO:0007669"/>
    <property type="project" value="UniProtKB-EC"/>
</dbReference>
<evidence type="ECO:0000256" key="2">
    <source>
        <dbReference type="ARBA" id="ARBA00023239"/>
    </source>
</evidence>
<dbReference type="STRING" id="30019.A0A0M3QWZ1"/>
<dbReference type="OrthoDB" id="2924818at2759"/>
<dbReference type="Pfam" id="PF13772">
    <property type="entry name" value="AIG2_2"/>
    <property type="match status" value="1"/>
</dbReference>
<accession>A0A0M3QWZ1</accession>
<dbReference type="Proteomes" id="UP000494163">
    <property type="component" value="Chromosome 3L"/>
</dbReference>
<reference evidence="6 7" key="1">
    <citation type="submission" date="2015-08" db="EMBL/GenBank/DDBJ databases">
        <title>Ancestral chromatin configuration constrains chromatin evolution on differentiating sex chromosomes in Drosophila.</title>
        <authorList>
            <person name="Zhou Q."/>
            <person name="Bachtrog D."/>
        </authorList>
    </citation>
    <scope>NUCLEOTIDE SEQUENCE [LARGE SCALE GENOMIC DNA]</scope>
    <source>
        <tissue evidence="6">Whole larvae</tissue>
    </source>
</reference>
<dbReference type="InterPro" id="IPR013024">
    <property type="entry name" value="GGCT-like"/>
</dbReference>
<name>A0A0M3QWZ1_DROBS</name>
<feature type="active site" description="Proton acceptor" evidence="3">
    <location>
        <position position="125"/>
    </location>
</feature>